<evidence type="ECO:0000259" key="4">
    <source>
        <dbReference type="Pfam" id="PF25038"/>
    </source>
</evidence>
<keyword evidence="2" id="KW-0472">Membrane</keyword>
<keyword evidence="2" id="KW-0812">Transmembrane</keyword>
<dbReference type="EMBL" id="LCZI01001546">
    <property type="protein sequence ID" value="KKZ60363.1"/>
    <property type="molecule type" value="Genomic_DNA"/>
</dbReference>
<protein>
    <recommendedName>
        <fullName evidence="7">Fermentation associated protein</fullName>
    </recommendedName>
</protein>
<feature type="domain" description="Csf1 N-terminal" evidence="3">
    <location>
        <begin position="922"/>
        <end position="1224"/>
    </location>
</feature>
<feature type="transmembrane region" description="Helical" evidence="2">
    <location>
        <begin position="20"/>
        <end position="40"/>
    </location>
</feature>
<evidence type="ECO:0000259" key="3">
    <source>
        <dbReference type="Pfam" id="PF21678"/>
    </source>
</evidence>
<feature type="domain" description="Csf1 N-terminal" evidence="3">
    <location>
        <begin position="457"/>
        <end position="908"/>
    </location>
</feature>
<evidence type="ECO:0000256" key="2">
    <source>
        <dbReference type="SAM" id="Phobius"/>
    </source>
</evidence>
<dbReference type="Pfam" id="PF25038">
    <property type="entry name" value="Csf1_C"/>
    <property type="match status" value="1"/>
</dbReference>
<feature type="compositionally biased region" description="Basic and acidic residues" evidence="1">
    <location>
        <begin position="199"/>
        <end position="209"/>
    </location>
</feature>
<dbReference type="GO" id="GO:0016020">
    <property type="term" value="C:membrane"/>
    <property type="evidence" value="ECO:0007669"/>
    <property type="project" value="InterPro"/>
</dbReference>
<evidence type="ECO:0008006" key="7">
    <source>
        <dbReference type="Google" id="ProtNLM"/>
    </source>
</evidence>
<feature type="compositionally biased region" description="Polar residues" evidence="1">
    <location>
        <begin position="238"/>
        <end position="280"/>
    </location>
</feature>
<feature type="region of interest" description="Disordered" evidence="1">
    <location>
        <begin position="602"/>
        <end position="622"/>
    </location>
</feature>
<dbReference type="Proteomes" id="UP000034164">
    <property type="component" value="Unassembled WGS sequence"/>
</dbReference>
<feature type="compositionally biased region" description="Polar residues" evidence="1">
    <location>
        <begin position="216"/>
        <end position="227"/>
    </location>
</feature>
<feature type="region of interest" description="Disordered" evidence="1">
    <location>
        <begin position="2482"/>
        <end position="2505"/>
    </location>
</feature>
<dbReference type="PANTHER" id="PTHR32085">
    <property type="entry name" value="PROTEIN CSF1"/>
    <property type="match status" value="1"/>
</dbReference>
<accession>A0A0G2HQS9</accession>
<feature type="compositionally biased region" description="Basic and acidic residues" evidence="1">
    <location>
        <begin position="2573"/>
        <end position="2584"/>
    </location>
</feature>
<feature type="transmembrane region" description="Helical" evidence="2">
    <location>
        <begin position="60"/>
        <end position="80"/>
    </location>
</feature>
<feature type="region of interest" description="Disordered" evidence="1">
    <location>
        <begin position="1239"/>
        <end position="1268"/>
    </location>
</feature>
<dbReference type="PANTHER" id="PTHR32085:SF3">
    <property type="entry name" value="PROTEIN CSF1"/>
    <property type="match status" value="1"/>
</dbReference>
<feature type="region of interest" description="Disordered" evidence="1">
    <location>
        <begin position="2573"/>
        <end position="2599"/>
    </location>
</feature>
<dbReference type="VEuPathDB" id="FungiDB:EMCG_04921"/>
<feature type="region of interest" description="Disordered" evidence="1">
    <location>
        <begin position="416"/>
        <end position="436"/>
    </location>
</feature>
<dbReference type="OrthoDB" id="10051416at2759"/>
<dbReference type="InterPro" id="IPR048636">
    <property type="entry name" value="Csf1_N"/>
</dbReference>
<proteinExistence type="predicted"/>
<gene>
    <name evidence="5" type="ORF">EMCG_04921</name>
</gene>
<name>A0A0G2HQS9_9EURO</name>
<feature type="compositionally biased region" description="Polar residues" evidence="1">
    <location>
        <begin position="417"/>
        <end position="430"/>
    </location>
</feature>
<feature type="region of interest" description="Disordered" evidence="1">
    <location>
        <begin position="115"/>
        <end position="150"/>
    </location>
</feature>
<sequence length="3260" mass="364482">MEGGRLTAESLASVVPKFNWVFLVELIVCGILTLFFLFYFNRVFATVVSYPIRAYTWHYYGVYIDIHALQISLLGGRIFFKGFRYHGENETILVQSGYLTWRYWLRSVRKVDLSRSSGDDAESSRQPMGESDSEESTRSPSPRTGERGGITEANCLPCRLEVTLQGLEWFVYNRTAAYDSILAGFGYTPGREPGGSDNDQNHHTGKNNDEELEPCNSAQTGNGSTGSKDFAKPRSRVKSTTSPSSQSERPTTANIPRTRSSRNEATSQESPNSCSASSTAEVSRSKLLALLPVRLVCNKGAMIMGNENTKTFLTTKFERASGQFDARSTGPLDMFRQIFEFRLCHPVVQMKPNPDFKQSQQAAASGLRESNGDEETERNEQGLLSRYQHHRRRIWYNVRDLIPYFQSSVESFHIGAQNETRGAGSTSPTRTGLPGESRWLGLTRYLDEDDRDAHEGWSAIEYGRFSTLVDCPSLRFNYYWDVPGKVPRSGMDSRLSVHKLSHDINGADPPEWGMHLCVKGGTINYGPWADRERVGIQAIFFPNFYRDSQPSQPLESDVLRQSTKFKLTIDIEQDTTLRIPTREASKDWLWKGRVDAVGGVSKLKTQKEKKHPRNKDAEKSTHGPDIRPFGWLAIRIAANSTIRYSMDMVASSAGYQNQLDLDLRGSRVTSSVNHGPLWSSGAQKISCDLSNPLKWNILHTWSVNIDSQNLELFLLRDHVFLLTDLINDWTSGPPSDFYTFVPFRYNINFSFTNFKLFMNVNDSNIINNPSDPNDNTFLVIHSENLTSHVTIPAEKYKPKRNAVGFDANLSNGSVELVTPLWNTQRVFLQDNSVATLKGLSLTGSYKYNFDTSSALTDRLTLDVVGVSPKLCLYGFLIRYFLKIKDNYFGEYLHFKTLEEYQGLLATTHTPEESSGMNPSPKTNDLDVFVQVHADHGSIFLPANIYDRTNCVRIDTVSFDTDLRFTNYYMDLETSFGPAEVVIDSGQPNGSHLASNTQLFVDGLSIYGHRLFGLPPTEPTYVCNWDFQVGHIAGECTPTFLKSAASAVRFLAFSFDDEENALPPLDPILIHDVTFLRARLNCIRVWVLVGESAILFSTGVVNLDFNDWADLRFSERLNLNLPNLVLAVVDRKAATRLREPSREIVKTYGYFQTSISFKMVERKSDFFAARGFQQEHIRVHDQRSNRTPWLLHSDENTMPPLAIDVTNPKVGPPAMPLPLMPEPIQSIPRFYPDSSISSSSFQYTSSGKSSIRSSRSSESKRGGFPYFSHMRPTTITAKSEVSRPVRYDSDIIDARIASKSQSARSPEHRARKRDNILSSMNYISSPWAMPYFHFNGIEPDVKDVPTFSHINDVPERDNWDLASDITIDSGPGYENATHAFFHFEFKPGIRGLGSPEALSAVSSLFDELQPAHPVDIIDNLQASVISGILAHEKAMTRPKTISNFSLIFPHSHLRFINSSTSMDEDQLGNFQDQYDLKLAHIRATFRTVVESKRDDLVQPTKLGFTVHLAADSVSLSAHGEKIEAFDRKGLVHCTLKNIICWSASEQTRRSHIQIQDIETVTSSKSVQDSAFLIDRTSKLVDSIVTPFQKASAAYTRRLRCLVYTLTNHGSQTPDPLFLTRTSYVLRAAKDHLRLHDSWKIISRLRNIYNCLPADQISKLTCDCLANSIPYPSDARATVLSNFDRWRTWDLAHVKKSAVMKVIWGNWEEENINSSGSTNQICTLNMNRIRFCLDPGPKESELLLQGFSTSMSVGMSPLKPSTAGDPLARSISVQTYCSNISLGLKWEICEVVEGILKIVSGKQKQTGTPPQVLHEAKPAVNVDEIQFVFLADDGLIVLDGINLNVALRDSGIKGSVIHQPSRQDSRSSTSVVFSSDESSVQFNSRLKDLMIWRLMRPNVFLSHTSRISGGRIKHDWKSAAACQRLRYDMNEDPLGIVQVVDRIVEDEVKYIVGLVSAIEPSQQTEPAIQRTPKKKSIHRFHIAMFLDDYDMRFLLLPSLVYAISGEVARLSIAPAKGSKLELDFDVKNNSHTFWTDNERDSSIISALDIPPINGRIMITTPPNRPSLDIDTTIELTKVDAGAVRNLLGALNRPEISHLLSDLEHDIRILKQHFDRLVSRGRSSPKAKPSNQAAHDLVYKVRFTLAGVDVFATAPGLSSKDYSADMNFKVGMVQVHLENASLNGPILHHPEFSVQLSRISFDLKKRDKVDTHPYGSLLLDAQIFGTSKINDYGDVVRSYNLVNNGLQIELYAETASMIVDIAAHLQERLRTLDLSQEVKHLRRLRLLTSTERKQSMEIRGQQPDAQNLFNAMYSVVLANIQVSWIISALASSNQGRQPEDLVFSIRKVELATKRQNAARLRIEDMQLQMVPLHMDKTKRSRNSALLPEAVFNVAYLSNGNERRLAFQAAGKELDIRMTSEFILPASILQESIALSSENLRKANRLWSAAIPPENKLTSSRPSIVRLASLLVDADFSGAVVSLQGRQDDGETSAVSPATRHNRAAGGGKYGQYIQHDAETTATLRAPGVALKVQFEDSGDGEPTLNAEMKVDASTNVLHPTVVPLITQISESVKEVVGESDGTKDLSNKEQQPAQKLSLENPLGKNDPTTILGRCKLNIGLRICRQEFTLSCQPIARVLATACFDDSYITVNTVQSAEQRRFFAMSLAFNSLQASVKHVYSSESTASLAVDSVVMSMMNSKHISSTSGISAILKISPAKVQINAKQVQDFLLFREIWVPPEGPQTRRPVTPQHPATDTQAYIVQRYQQMTATGSFPWNAVIAITQLDIQLDLGQTLGKSEFTIKDLWLSSKKTSDWEQNLCIGFKDIAIESKGRLSGVIGLHEFKIRTSIQWPDYEQKSYQTPLIQASVGFNRLQAKVSFEYQPFLVADVTSFVFFMYNVRNTSVSQKDYLVSVLEGDRFQVFCTSFTASQGLALYQTLQRLLQEKQTAYQSSLKEIERFLRRKSTIGVGESQYQQQAAAAAAGAQSAKKDDDNDQKMPISLHTDVVVNLKSINIGSFPSTFHDHQIFKLVALDAEARFSVAAEDGRIHSGLGLTLGQLRVALSSVSRPTAPSSSSAPEDLSVHDIVTRADESRGGTILNVPRVIASMETWQTPHSNQIDYIFKSSFEGKVDVGWNYSRISFIRGMWTNHINTFASRLGKPLPQPAVQITREHDGGGEGGEDTGQGKITAVVNVPQSRYTYTALEPPVIETPQLRDMGEATPPLEWIGLHRDKLPNITHQIIIVTLMEIAKDVEDAYTKILGST</sequence>
<feature type="region of interest" description="Disordered" evidence="1">
    <location>
        <begin position="352"/>
        <end position="380"/>
    </location>
</feature>
<comment type="caution">
    <text evidence="5">The sequence shown here is derived from an EMBL/GenBank/DDBJ whole genome shotgun (WGS) entry which is preliminary data.</text>
</comment>
<keyword evidence="2" id="KW-1133">Transmembrane helix</keyword>
<dbReference type="InterPro" id="IPR029636">
    <property type="entry name" value="Csf1"/>
</dbReference>
<dbReference type="InterPro" id="IPR056779">
    <property type="entry name" value="Csf1_C"/>
</dbReference>
<organism evidence="5 6">
    <name type="scientific">[Emmonsia] crescens</name>
    <dbReference type="NCBI Taxonomy" id="73230"/>
    <lineage>
        <taxon>Eukaryota</taxon>
        <taxon>Fungi</taxon>
        <taxon>Dikarya</taxon>
        <taxon>Ascomycota</taxon>
        <taxon>Pezizomycotina</taxon>
        <taxon>Eurotiomycetes</taxon>
        <taxon>Eurotiomycetidae</taxon>
        <taxon>Onygenales</taxon>
        <taxon>Ajellomycetaceae</taxon>
        <taxon>Emergomyces</taxon>
    </lineage>
</organism>
<dbReference type="GO" id="GO:0006113">
    <property type="term" value="P:fermentation"/>
    <property type="evidence" value="ECO:0007669"/>
    <property type="project" value="InterPro"/>
</dbReference>
<feature type="domain" description="Csf1 C-terminal region" evidence="4">
    <location>
        <begin position="2510"/>
        <end position="3260"/>
    </location>
</feature>
<evidence type="ECO:0000313" key="6">
    <source>
        <dbReference type="Proteomes" id="UP000034164"/>
    </source>
</evidence>
<dbReference type="Pfam" id="PF21678">
    <property type="entry name" value="Csf1_N"/>
    <property type="match status" value="2"/>
</dbReference>
<feature type="compositionally biased region" description="Low complexity" evidence="1">
    <location>
        <begin position="1239"/>
        <end position="1253"/>
    </location>
</feature>
<evidence type="ECO:0000256" key="1">
    <source>
        <dbReference type="SAM" id="MobiDB-lite"/>
    </source>
</evidence>
<reference evidence="6" key="1">
    <citation type="journal article" date="2015" name="PLoS Genet.">
        <title>The dynamic genome and transcriptome of the human fungal pathogen Blastomyces and close relative Emmonsia.</title>
        <authorList>
            <person name="Munoz J.F."/>
            <person name="Gauthier G.M."/>
            <person name="Desjardins C.A."/>
            <person name="Gallo J.E."/>
            <person name="Holder J."/>
            <person name="Sullivan T.D."/>
            <person name="Marty A.J."/>
            <person name="Carmen J.C."/>
            <person name="Chen Z."/>
            <person name="Ding L."/>
            <person name="Gujja S."/>
            <person name="Magrini V."/>
            <person name="Misas E."/>
            <person name="Mitreva M."/>
            <person name="Priest M."/>
            <person name="Saif S."/>
            <person name="Whiston E.A."/>
            <person name="Young S."/>
            <person name="Zeng Q."/>
            <person name="Goldman W.E."/>
            <person name="Mardis E.R."/>
            <person name="Taylor J.W."/>
            <person name="McEwen J.G."/>
            <person name="Clay O.K."/>
            <person name="Klein B.S."/>
            <person name="Cuomo C.A."/>
        </authorList>
    </citation>
    <scope>NUCLEOTIDE SEQUENCE [LARGE SCALE GENOMIC DNA]</scope>
    <source>
        <strain evidence="6">UAMH 3008</strain>
    </source>
</reference>
<feature type="region of interest" description="Disordered" evidence="1">
    <location>
        <begin position="189"/>
        <end position="280"/>
    </location>
</feature>
<evidence type="ECO:0000313" key="5">
    <source>
        <dbReference type="EMBL" id="KKZ60363.1"/>
    </source>
</evidence>